<feature type="region of interest" description="Disordered" evidence="4">
    <location>
        <begin position="334"/>
        <end position="424"/>
    </location>
</feature>
<dbReference type="InterPro" id="IPR019786">
    <property type="entry name" value="Zinc_finger_PHD-type_CS"/>
</dbReference>
<dbReference type="SUPFAM" id="SSF57903">
    <property type="entry name" value="FYVE/PHD zinc finger"/>
    <property type="match status" value="1"/>
</dbReference>
<evidence type="ECO:0000313" key="7">
    <source>
        <dbReference type="Proteomes" id="UP000800200"/>
    </source>
</evidence>
<feature type="compositionally biased region" description="Low complexity" evidence="4">
    <location>
        <begin position="533"/>
        <end position="544"/>
    </location>
</feature>
<keyword evidence="1" id="KW-0479">Metal-binding</keyword>
<keyword evidence="3" id="KW-0862">Zinc</keyword>
<dbReference type="InterPro" id="IPR001965">
    <property type="entry name" value="Znf_PHD"/>
</dbReference>
<dbReference type="PROSITE" id="PS01359">
    <property type="entry name" value="ZF_PHD_1"/>
    <property type="match status" value="1"/>
</dbReference>
<keyword evidence="2" id="KW-0863">Zinc-finger</keyword>
<accession>A0A6A6DLJ7</accession>
<evidence type="ECO:0000256" key="3">
    <source>
        <dbReference type="ARBA" id="ARBA00022833"/>
    </source>
</evidence>
<feature type="region of interest" description="Disordered" evidence="4">
    <location>
        <begin position="515"/>
        <end position="553"/>
    </location>
</feature>
<sequence>MATNNLLFKWEEGLKHHCGFCDRPLSHPGAKSSCLGEHSEPCRRYHQGMLFMRARSHQCAACIGADEKHHERHYEIAEALRGIYECCGLHIYAKNLVKAASRPKVITSAEINYVGSVLHLRGDIPGDEGAPSNPEEIEEIELNLRYNAQVYTTSQPRAVVKGIARLENSEVDFEVEMDRILDVLKVTELLRSNSKNRGLKGKDLKTFESLVRRFKGIVVEDLVLMKKEEMETRMRRAGYLRYVNRYSFDIIEDRHKVIDWRTGERIVHTPDEDHVEYFNKGNTPPSQETGHLDPYVSHDERKDSLDPLMPDLRHLHQTYLTSGPLSFSHYPGDVKTAPPRLPASPSPGNPPTLRIVNYKKPDKLPGNRAAKEDMSANGWTVVGPRTKTEAPAKKGTANPGPKNNPPGKGEGMKRRAKDQFPVQSADELSWPVVAEKIEKPVVGHELDPQKKAKKEKTFNARVEFVETRNEAFIQQPLVSQNKIQEMTAPAVKTIVPTKAPEGVVASQLDISRKKAKKAKRNAEWKARKEAKGASEASSEAGSKGTNELTEDEAGQTFLDEAVRDGEIWIETIDVITSRLAFQHHVDSVTPSERGQLRQEIVADLESINADGPMTSPNPETKRTYAPLTVARHYDWQKFAEYMAVDALSHPNQECPYDATGLPDCPLHIIGPPHDPLDDMVYVCLPETDSMSISSGPYNRKQGNTIAKLFQGHDLTHNRIMVIDEDLFDWLCFGQYNKDGIMPTRLQKEYDTYNEGEATKQWHEFNMLVDRNKHMPRKLERNELAHLHRELDRKAKGKRICYCGGRENPAVDGKEGNIVECAFRHCRIGRFHRDCIKEFHPELLSKWYCIKCSDSLHEVARNLPNRLDKPKGDVVYEMMKKLAEELDEDVRLRADTILRRGPRRPAKEAG</sequence>
<feature type="compositionally biased region" description="Basic and acidic residues" evidence="4">
    <location>
        <begin position="520"/>
        <end position="532"/>
    </location>
</feature>
<dbReference type="GO" id="GO:0008270">
    <property type="term" value="F:zinc ion binding"/>
    <property type="evidence" value="ECO:0007669"/>
    <property type="project" value="UniProtKB-KW"/>
</dbReference>
<evidence type="ECO:0000256" key="1">
    <source>
        <dbReference type="ARBA" id="ARBA00022723"/>
    </source>
</evidence>
<dbReference type="Gene3D" id="3.30.40.10">
    <property type="entry name" value="Zinc/RING finger domain, C3HC4 (zinc finger)"/>
    <property type="match status" value="1"/>
</dbReference>
<evidence type="ECO:0000256" key="4">
    <source>
        <dbReference type="SAM" id="MobiDB-lite"/>
    </source>
</evidence>
<evidence type="ECO:0000259" key="5">
    <source>
        <dbReference type="SMART" id="SM00249"/>
    </source>
</evidence>
<reference evidence="6" key="1">
    <citation type="journal article" date="2020" name="Stud. Mycol.">
        <title>101 Dothideomycetes genomes: a test case for predicting lifestyles and emergence of pathogens.</title>
        <authorList>
            <person name="Haridas S."/>
            <person name="Albert R."/>
            <person name="Binder M."/>
            <person name="Bloem J."/>
            <person name="Labutti K."/>
            <person name="Salamov A."/>
            <person name="Andreopoulos B."/>
            <person name="Baker S."/>
            <person name="Barry K."/>
            <person name="Bills G."/>
            <person name="Bluhm B."/>
            <person name="Cannon C."/>
            <person name="Castanera R."/>
            <person name="Culley D."/>
            <person name="Daum C."/>
            <person name="Ezra D."/>
            <person name="Gonzalez J."/>
            <person name="Henrissat B."/>
            <person name="Kuo A."/>
            <person name="Liang C."/>
            <person name="Lipzen A."/>
            <person name="Lutzoni F."/>
            <person name="Magnuson J."/>
            <person name="Mondo S."/>
            <person name="Nolan M."/>
            <person name="Ohm R."/>
            <person name="Pangilinan J."/>
            <person name="Park H.-J."/>
            <person name="Ramirez L."/>
            <person name="Alfaro M."/>
            <person name="Sun H."/>
            <person name="Tritt A."/>
            <person name="Yoshinaga Y."/>
            <person name="Zwiers L.-H."/>
            <person name="Turgeon B."/>
            <person name="Goodwin S."/>
            <person name="Spatafora J."/>
            <person name="Crous P."/>
            <person name="Grigoriev I."/>
        </authorList>
    </citation>
    <scope>NUCLEOTIDE SEQUENCE</scope>
    <source>
        <strain evidence="6">CBS 207.26</strain>
    </source>
</reference>
<gene>
    <name evidence="6" type="ORF">K469DRAFT_292571</name>
</gene>
<dbReference type="SMART" id="SM00249">
    <property type="entry name" value="PHD"/>
    <property type="match status" value="1"/>
</dbReference>
<dbReference type="Proteomes" id="UP000800200">
    <property type="component" value="Unassembled WGS sequence"/>
</dbReference>
<feature type="compositionally biased region" description="Basic and acidic residues" evidence="4">
    <location>
        <begin position="359"/>
        <end position="374"/>
    </location>
</feature>
<evidence type="ECO:0000256" key="2">
    <source>
        <dbReference type="ARBA" id="ARBA00022771"/>
    </source>
</evidence>
<proteinExistence type="predicted"/>
<dbReference type="AlphaFoldDB" id="A0A6A6DLJ7"/>
<feature type="compositionally biased region" description="Low complexity" evidence="4">
    <location>
        <begin position="393"/>
        <end position="407"/>
    </location>
</feature>
<protein>
    <recommendedName>
        <fullName evidence="5">Zinc finger PHD-type domain-containing protein</fullName>
    </recommendedName>
</protein>
<name>A0A6A6DLJ7_9PEZI</name>
<dbReference type="InterPro" id="IPR011011">
    <property type="entry name" value="Znf_FYVE_PHD"/>
</dbReference>
<evidence type="ECO:0000313" key="6">
    <source>
        <dbReference type="EMBL" id="KAF2179995.1"/>
    </source>
</evidence>
<dbReference type="EMBL" id="ML994660">
    <property type="protein sequence ID" value="KAF2179995.1"/>
    <property type="molecule type" value="Genomic_DNA"/>
</dbReference>
<feature type="domain" description="Zinc finger PHD-type" evidence="5">
    <location>
        <begin position="799"/>
        <end position="852"/>
    </location>
</feature>
<dbReference type="OrthoDB" id="3642840at2759"/>
<keyword evidence="7" id="KW-1185">Reference proteome</keyword>
<organism evidence="6 7">
    <name type="scientific">Zopfia rhizophila CBS 207.26</name>
    <dbReference type="NCBI Taxonomy" id="1314779"/>
    <lineage>
        <taxon>Eukaryota</taxon>
        <taxon>Fungi</taxon>
        <taxon>Dikarya</taxon>
        <taxon>Ascomycota</taxon>
        <taxon>Pezizomycotina</taxon>
        <taxon>Dothideomycetes</taxon>
        <taxon>Dothideomycetes incertae sedis</taxon>
        <taxon>Zopfiaceae</taxon>
        <taxon>Zopfia</taxon>
    </lineage>
</organism>
<feature type="compositionally biased region" description="Pro residues" evidence="4">
    <location>
        <begin position="339"/>
        <end position="350"/>
    </location>
</feature>
<dbReference type="InterPro" id="IPR013083">
    <property type="entry name" value="Znf_RING/FYVE/PHD"/>
</dbReference>